<accession>A0A323UE95</accession>
<reference evidence="8 9" key="1">
    <citation type="submission" date="2018-06" db="EMBL/GenBank/DDBJ databases">
        <title>Draft Whole-Genome Sequence of the purple photosynthetic bacterium Rhodospeudomonas palustris XCP.</title>
        <authorList>
            <person name="Rayyan A."/>
            <person name="Meyer T.E."/>
            <person name="Kyndt J.A."/>
        </authorList>
    </citation>
    <scope>NUCLEOTIDE SEQUENCE [LARGE SCALE GENOMIC DNA]</scope>
    <source>
        <strain evidence="8 9">XCP</strain>
    </source>
</reference>
<dbReference type="PANTHER" id="PTHR30632:SF14">
    <property type="entry name" value="TUNGSTATE_MOLYBDATE_CHROMATE-BINDING PROTEIN MODA"/>
    <property type="match status" value="1"/>
</dbReference>
<gene>
    <name evidence="8" type="primary">modA</name>
    <name evidence="8" type="ORF">DNX69_14330</name>
</gene>
<evidence type="ECO:0000313" key="8">
    <source>
        <dbReference type="EMBL" id="PZA10537.1"/>
    </source>
</evidence>
<evidence type="ECO:0000256" key="2">
    <source>
        <dbReference type="ARBA" id="ARBA00022505"/>
    </source>
</evidence>
<dbReference type="EMBL" id="QKQS01000023">
    <property type="protein sequence ID" value="PZA10537.1"/>
    <property type="molecule type" value="Genomic_DNA"/>
</dbReference>
<evidence type="ECO:0000256" key="5">
    <source>
        <dbReference type="ARBA" id="ARBA00062515"/>
    </source>
</evidence>
<dbReference type="FunFam" id="3.40.190.10:FF:000035">
    <property type="entry name" value="Molybdate ABC transporter substrate-binding protein"/>
    <property type="match status" value="1"/>
</dbReference>
<evidence type="ECO:0000256" key="4">
    <source>
        <dbReference type="ARBA" id="ARBA00022729"/>
    </source>
</evidence>
<feature type="signal peptide" evidence="7">
    <location>
        <begin position="1"/>
        <end position="17"/>
    </location>
</feature>
<evidence type="ECO:0000313" key="9">
    <source>
        <dbReference type="Proteomes" id="UP000248134"/>
    </source>
</evidence>
<dbReference type="CDD" id="cd13539">
    <property type="entry name" value="PBP2_AvModA"/>
    <property type="match status" value="1"/>
</dbReference>
<comment type="similarity">
    <text evidence="1">Belongs to the bacterial solute-binding protein ModA family.</text>
</comment>
<dbReference type="RefSeq" id="WP_110786637.1">
    <property type="nucleotide sequence ID" value="NZ_QKQS01000023.1"/>
</dbReference>
<dbReference type="GO" id="GO:1901359">
    <property type="term" value="F:tungstate binding"/>
    <property type="evidence" value="ECO:0007669"/>
    <property type="project" value="UniProtKB-ARBA"/>
</dbReference>
<evidence type="ECO:0000256" key="7">
    <source>
        <dbReference type="SAM" id="SignalP"/>
    </source>
</evidence>
<dbReference type="Proteomes" id="UP000248134">
    <property type="component" value="Unassembled WGS sequence"/>
</dbReference>
<dbReference type="GO" id="GO:0030973">
    <property type="term" value="F:molybdate ion binding"/>
    <property type="evidence" value="ECO:0007669"/>
    <property type="project" value="InterPro"/>
</dbReference>
<comment type="subunit">
    <text evidence="5">The complex is composed of two ATP-binding proteins (ModC), two transmembrane proteins (ModB) and a solute-binding protein (ModA).</text>
</comment>
<evidence type="ECO:0000256" key="3">
    <source>
        <dbReference type="ARBA" id="ARBA00022723"/>
    </source>
</evidence>
<dbReference type="SUPFAM" id="SSF53850">
    <property type="entry name" value="Periplasmic binding protein-like II"/>
    <property type="match status" value="1"/>
</dbReference>
<protein>
    <submittedName>
        <fullName evidence="8">Molybdate ABC transporter substrate-binding protein</fullName>
    </submittedName>
</protein>
<dbReference type="AlphaFoldDB" id="A0A323UE95"/>
<dbReference type="OrthoDB" id="9785015at2"/>
<dbReference type="GO" id="GO:0046872">
    <property type="term" value="F:metal ion binding"/>
    <property type="evidence" value="ECO:0007669"/>
    <property type="project" value="UniProtKB-KW"/>
</dbReference>
<feature type="binding site" evidence="6">
    <location>
        <position position="64"/>
    </location>
    <ligand>
        <name>molybdate</name>
        <dbReference type="ChEBI" id="CHEBI:36264"/>
    </ligand>
</feature>
<dbReference type="GO" id="GO:0015689">
    <property type="term" value="P:molybdate ion transport"/>
    <property type="evidence" value="ECO:0007669"/>
    <property type="project" value="InterPro"/>
</dbReference>
<dbReference type="InterPro" id="IPR050682">
    <property type="entry name" value="ModA/WtpA"/>
</dbReference>
<evidence type="ECO:0000256" key="6">
    <source>
        <dbReference type="PIRSR" id="PIRSR004846-1"/>
    </source>
</evidence>
<dbReference type="InterPro" id="IPR044084">
    <property type="entry name" value="AvModA-like_subst-bd"/>
</dbReference>
<sequence>MKAIATVKLALFGAAFAAGLSANPALADSAKVAVAANFTEPVKEIAAAFKAKTGHELVLSFGASGQFYTQITQDAPFEVFLSADSARPKKLAAEGFGVKDAVFTYAVGKLVLWSKSPGVVKGEETLKQASIAKVSICNPVAAPYGAAAVETMQALKLYDDLKPKLVEGANITQAYQFVQTGNAEIGFVALSQVINDKDGSRWMVPQNLYKPITQDAVLLKKGESSAAAKAFLDFLKGPEASAIIEKFGYEVPKRKAS</sequence>
<dbReference type="NCBIfam" id="TIGR01256">
    <property type="entry name" value="modA"/>
    <property type="match status" value="1"/>
</dbReference>
<name>A0A323UE95_RHOPL</name>
<feature type="binding site" evidence="6">
    <location>
        <position position="171"/>
    </location>
    <ligand>
        <name>molybdate</name>
        <dbReference type="ChEBI" id="CHEBI:36264"/>
    </ligand>
</feature>
<comment type="caution">
    <text evidence="8">The sequence shown here is derived from an EMBL/GenBank/DDBJ whole genome shotgun (WGS) entry which is preliminary data.</text>
</comment>
<dbReference type="PANTHER" id="PTHR30632">
    <property type="entry name" value="MOLYBDATE-BINDING PERIPLASMIC PROTEIN"/>
    <property type="match status" value="1"/>
</dbReference>
<dbReference type="PIRSF" id="PIRSF004846">
    <property type="entry name" value="ModA"/>
    <property type="match status" value="1"/>
</dbReference>
<evidence type="ECO:0000256" key="1">
    <source>
        <dbReference type="ARBA" id="ARBA00009175"/>
    </source>
</evidence>
<keyword evidence="3 6" id="KW-0479">Metal-binding</keyword>
<proteinExistence type="inferred from homology"/>
<dbReference type="Gene3D" id="3.40.190.10">
    <property type="entry name" value="Periplasmic binding protein-like II"/>
    <property type="match status" value="2"/>
</dbReference>
<keyword evidence="2 6" id="KW-0500">Molybdenum</keyword>
<dbReference type="InterPro" id="IPR005950">
    <property type="entry name" value="ModA"/>
</dbReference>
<organism evidence="8 9">
    <name type="scientific">Rhodopseudomonas palustris</name>
    <dbReference type="NCBI Taxonomy" id="1076"/>
    <lineage>
        <taxon>Bacteria</taxon>
        <taxon>Pseudomonadati</taxon>
        <taxon>Pseudomonadota</taxon>
        <taxon>Alphaproteobacteria</taxon>
        <taxon>Hyphomicrobiales</taxon>
        <taxon>Nitrobacteraceae</taxon>
        <taxon>Rhodopseudomonas</taxon>
    </lineage>
</organism>
<dbReference type="Pfam" id="PF13531">
    <property type="entry name" value="SBP_bac_11"/>
    <property type="match status" value="1"/>
</dbReference>
<keyword evidence="4 7" id="KW-0732">Signal</keyword>
<feature type="chain" id="PRO_5016249312" evidence="7">
    <location>
        <begin position="18"/>
        <end position="257"/>
    </location>
</feature>